<evidence type="ECO:0000256" key="2">
    <source>
        <dbReference type="SAM" id="MobiDB-lite"/>
    </source>
</evidence>
<dbReference type="EMBL" id="QPFP01000007">
    <property type="protein sequence ID" value="TEB35658.1"/>
    <property type="molecule type" value="Genomic_DNA"/>
</dbReference>
<gene>
    <name evidence="3" type="ORF">FA13DRAFT_1728502</name>
</gene>
<feature type="coiled-coil region" evidence="1">
    <location>
        <begin position="14"/>
        <end position="48"/>
    </location>
</feature>
<comment type="caution">
    <text evidence="3">The sequence shown here is derived from an EMBL/GenBank/DDBJ whole genome shotgun (WGS) entry which is preliminary data.</text>
</comment>
<evidence type="ECO:0000256" key="1">
    <source>
        <dbReference type="SAM" id="Coils"/>
    </source>
</evidence>
<dbReference type="InterPro" id="IPR038966">
    <property type="entry name" value="TMA17"/>
</dbReference>
<evidence type="ECO:0000313" key="4">
    <source>
        <dbReference type="Proteomes" id="UP000298030"/>
    </source>
</evidence>
<dbReference type="STRING" id="71717.A0A4Y7TP21"/>
<dbReference type="OrthoDB" id="548474at2759"/>
<keyword evidence="1" id="KW-0175">Coiled coil</keyword>
<feature type="compositionally biased region" description="Polar residues" evidence="2">
    <location>
        <begin position="109"/>
        <end position="119"/>
    </location>
</feature>
<sequence length="132" mass="14712">MEYHSRYAQPFTLREAAGLDIEVINEEIARLQNSLSKLNDTQAQLREYIDTSKEEPDRDVVGAFRDNVDVIGAQEERISILKMALAEKGIDTSSAHYDIPKPKSEQRAHASSVTASPQEDTTEDSNDGGVYL</sequence>
<proteinExistence type="predicted"/>
<dbReference type="GO" id="GO:0030674">
    <property type="term" value="F:protein-macromolecule adaptor activity"/>
    <property type="evidence" value="ECO:0007669"/>
    <property type="project" value="TreeGrafter"/>
</dbReference>
<protein>
    <submittedName>
        <fullName evidence="3">Uncharacterized protein</fullName>
    </submittedName>
</protein>
<feature type="compositionally biased region" description="Basic and acidic residues" evidence="2">
    <location>
        <begin position="98"/>
        <end position="108"/>
    </location>
</feature>
<reference evidence="3 4" key="1">
    <citation type="journal article" date="2019" name="Nat. Ecol. Evol.">
        <title>Megaphylogeny resolves global patterns of mushroom evolution.</title>
        <authorList>
            <person name="Varga T."/>
            <person name="Krizsan K."/>
            <person name="Foldi C."/>
            <person name="Dima B."/>
            <person name="Sanchez-Garcia M."/>
            <person name="Sanchez-Ramirez S."/>
            <person name="Szollosi G.J."/>
            <person name="Szarkandi J.G."/>
            <person name="Papp V."/>
            <person name="Albert L."/>
            <person name="Andreopoulos W."/>
            <person name="Angelini C."/>
            <person name="Antonin V."/>
            <person name="Barry K.W."/>
            <person name="Bougher N.L."/>
            <person name="Buchanan P."/>
            <person name="Buyck B."/>
            <person name="Bense V."/>
            <person name="Catcheside P."/>
            <person name="Chovatia M."/>
            <person name="Cooper J."/>
            <person name="Damon W."/>
            <person name="Desjardin D."/>
            <person name="Finy P."/>
            <person name="Geml J."/>
            <person name="Haridas S."/>
            <person name="Hughes K."/>
            <person name="Justo A."/>
            <person name="Karasinski D."/>
            <person name="Kautmanova I."/>
            <person name="Kiss B."/>
            <person name="Kocsube S."/>
            <person name="Kotiranta H."/>
            <person name="LaButti K.M."/>
            <person name="Lechner B.E."/>
            <person name="Liimatainen K."/>
            <person name="Lipzen A."/>
            <person name="Lukacs Z."/>
            <person name="Mihaltcheva S."/>
            <person name="Morgado L.N."/>
            <person name="Niskanen T."/>
            <person name="Noordeloos M.E."/>
            <person name="Ohm R.A."/>
            <person name="Ortiz-Santana B."/>
            <person name="Ovrebo C."/>
            <person name="Racz N."/>
            <person name="Riley R."/>
            <person name="Savchenko A."/>
            <person name="Shiryaev A."/>
            <person name="Soop K."/>
            <person name="Spirin V."/>
            <person name="Szebenyi C."/>
            <person name="Tomsovsky M."/>
            <person name="Tulloss R.E."/>
            <person name="Uehling J."/>
            <person name="Grigoriev I.V."/>
            <person name="Vagvolgyi C."/>
            <person name="Papp T."/>
            <person name="Martin F.M."/>
            <person name="Miettinen O."/>
            <person name="Hibbett D.S."/>
            <person name="Nagy L.G."/>
        </authorList>
    </citation>
    <scope>NUCLEOTIDE SEQUENCE [LARGE SCALE GENOMIC DNA]</scope>
    <source>
        <strain evidence="3 4">FP101781</strain>
    </source>
</reference>
<dbReference type="PANTHER" id="PTHR40422">
    <property type="entry name" value="TRANSLATION MACHINERY-ASSOCIATED PROTEIN 17"/>
    <property type="match status" value="1"/>
</dbReference>
<dbReference type="AlphaFoldDB" id="A0A4Y7TP21"/>
<dbReference type="GO" id="GO:0070682">
    <property type="term" value="P:proteasome regulatory particle assembly"/>
    <property type="evidence" value="ECO:0007669"/>
    <property type="project" value="InterPro"/>
</dbReference>
<organism evidence="3 4">
    <name type="scientific">Coprinellus micaceus</name>
    <name type="common">Glistening ink-cap mushroom</name>
    <name type="synonym">Coprinus micaceus</name>
    <dbReference type="NCBI Taxonomy" id="71717"/>
    <lineage>
        <taxon>Eukaryota</taxon>
        <taxon>Fungi</taxon>
        <taxon>Dikarya</taxon>
        <taxon>Basidiomycota</taxon>
        <taxon>Agaricomycotina</taxon>
        <taxon>Agaricomycetes</taxon>
        <taxon>Agaricomycetidae</taxon>
        <taxon>Agaricales</taxon>
        <taxon>Agaricineae</taxon>
        <taxon>Psathyrellaceae</taxon>
        <taxon>Coprinellus</taxon>
    </lineage>
</organism>
<accession>A0A4Y7TP21</accession>
<feature type="region of interest" description="Disordered" evidence="2">
    <location>
        <begin position="92"/>
        <end position="132"/>
    </location>
</feature>
<keyword evidence="4" id="KW-1185">Reference proteome</keyword>
<name>A0A4Y7TP21_COPMI</name>
<dbReference type="Proteomes" id="UP000298030">
    <property type="component" value="Unassembled WGS sequence"/>
</dbReference>
<dbReference type="PANTHER" id="PTHR40422:SF1">
    <property type="entry name" value="TRANSLATION MACHINERY-ASSOCIATED PROTEIN 17"/>
    <property type="match status" value="1"/>
</dbReference>
<evidence type="ECO:0000313" key="3">
    <source>
        <dbReference type="EMBL" id="TEB35658.1"/>
    </source>
</evidence>